<comment type="caution">
    <text evidence="1">The sequence shown here is derived from an EMBL/GenBank/DDBJ whole genome shotgun (WGS) entry which is preliminary data.</text>
</comment>
<evidence type="ECO:0000313" key="1">
    <source>
        <dbReference type="EMBL" id="KAJ5253585.1"/>
    </source>
</evidence>
<evidence type="ECO:0000313" key="2">
    <source>
        <dbReference type="Proteomes" id="UP001220256"/>
    </source>
</evidence>
<reference evidence="1 2" key="1">
    <citation type="journal article" date="2023" name="IMA Fungus">
        <title>Comparative genomic study of the Penicillium genus elucidates a diverse pangenome and 15 lateral gene transfer events.</title>
        <authorList>
            <person name="Petersen C."/>
            <person name="Sorensen T."/>
            <person name="Nielsen M.R."/>
            <person name="Sondergaard T.E."/>
            <person name="Sorensen J.L."/>
            <person name="Fitzpatrick D.A."/>
            <person name="Frisvad J.C."/>
            <person name="Nielsen K.L."/>
        </authorList>
    </citation>
    <scope>NUCLEOTIDE SEQUENCE [LARGE SCALE GENOMIC DNA]</scope>
    <source>
        <strain evidence="1 2">IBT 3361</strain>
    </source>
</reference>
<keyword evidence="2" id="KW-1185">Reference proteome</keyword>
<organism evidence="1 2">
    <name type="scientific">Penicillium chrysogenum</name>
    <name type="common">Penicillium notatum</name>
    <dbReference type="NCBI Taxonomy" id="5076"/>
    <lineage>
        <taxon>Eukaryota</taxon>
        <taxon>Fungi</taxon>
        <taxon>Dikarya</taxon>
        <taxon>Ascomycota</taxon>
        <taxon>Pezizomycotina</taxon>
        <taxon>Eurotiomycetes</taxon>
        <taxon>Eurotiomycetidae</taxon>
        <taxon>Eurotiales</taxon>
        <taxon>Aspergillaceae</taxon>
        <taxon>Penicillium</taxon>
        <taxon>Penicillium chrysogenum species complex</taxon>
    </lineage>
</organism>
<name>A0ABQ8W122_PENCH</name>
<accession>A0ABQ8W122</accession>
<gene>
    <name evidence="1" type="ORF">N7505_012248</name>
</gene>
<sequence>MSDENGIRSIGGIQSGLSSRGYLDLYKAVIYSKDGKGGDQVLSNKTSDSVPGSSIYVLERDFCAIGE</sequence>
<dbReference type="Proteomes" id="UP001220256">
    <property type="component" value="Unassembled WGS sequence"/>
</dbReference>
<dbReference type="EMBL" id="JAPVEB010000012">
    <property type="protein sequence ID" value="KAJ5253585.1"/>
    <property type="molecule type" value="Genomic_DNA"/>
</dbReference>
<proteinExistence type="predicted"/>
<protein>
    <submittedName>
        <fullName evidence="1">CheY-like superfamily</fullName>
    </submittedName>
</protein>